<name>A0A0G4ICW6_9ALVE</name>
<accession>A0A0G4ICW6</accession>
<gene>
    <name evidence="1" type="ORF">Cvel_13174</name>
</gene>
<dbReference type="VEuPathDB" id="CryptoDB:Cvel_13174"/>
<sequence length="101" mass="10840">MASLTAPEAPPEVKEVCEDTGVRRPIANRPIAFPNGGAAELVLHLAAAWSALWTPTTAGPSAQYSRHPLQRGGLPSWQRSLPPLTLSDASGQYSCQKCFRE</sequence>
<protein>
    <submittedName>
        <fullName evidence="1">Uncharacterized protein</fullName>
    </submittedName>
</protein>
<dbReference type="EMBL" id="CDMZ01005830">
    <property type="protein sequence ID" value="CEM54929.1"/>
    <property type="molecule type" value="Genomic_DNA"/>
</dbReference>
<organism evidence="1">
    <name type="scientific">Chromera velia CCMP2878</name>
    <dbReference type="NCBI Taxonomy" id="1169474"/>
    <lineage>
        <taxon>Eukaryota</taxon>
        <taxon>Sar</taxon>
        <taxon>Alveolata</taxon>
        <taxon>Colpodellida</taxon>
        <taxon>Chromeraceae</taxon>
        <taxon>Chromera</taxon>
    </lineage>
</organism>
<proteinExistence type="predicted"/>
<evidence type="ECO:0000313" key="1">
    <source>
        <dbReference type="EMBL" id="CEM54929.1"/>
    </source>
</evidence>
<reference evidence="1" key="1">
    <citation type="submission" date="2014-11" db="EMBL/GenBank/DDBJ databases">
        <authorList>
            <person name="Otto D Thomas"/>
            <person name="Naeem Raeece"/>
        </authorList>
    </citation>
    <scope>NUCLEOTIDE SEQUENCE</scope>
</reference>
<dbReference type="AlphaFoldDB" id="A0A0G4ICW6"/>